<comment type="caution">
    <text evidence="1">The sequence shown here is derived from an EMBL/GenBank/DDBJ whole genome shotgun (WGS) entry which is preliminary data.</text>
</comment>
<gene>
    <name evidence="1" type="ORF">CDAR_577761</name>
</gene>
<evidence type="ECO:0000313" key="1">
    <source>
        <dbReference type="EMBL" id="GIY20554.1"/>
    </source>
</evidence>
<accession>A0AAV4RF44</accession>
<sequence>MIQSEISISLASSIRINSCVPCPWIRSSTYRSGENASCPMSALVRDGHANHAREPGRDIMQKEFSDESHSWWKSCVEEQCECFNIQGHAIQDSACGIIFIKTCVRAFEACKFRIASVPFCRFWRNWRKSHSRICHLSCIEGDISGKQVVLEIKRWDNDIVSHSSKLFSIILCC</sequence>
<dbReference type="EMBL" id="BPLQ01006187">
    <property type="protein sequence ID" value="GIY20554.1"/>
    <property type="molecule type" value="Genomic_DNA"/>
</dbReference>
<keyword evidence="2" id="KW-1185">Reference proteome</keyword>
<dbReference type="Proteomes" id="UP001054837">
    <property type="component" value="Unassembled WGS sequence"/>
</dbReference>
<dbReference type="AlphaFoldDB" id="A0AAV4RF44"/>
<name>A0AAV4RF44_9ARAC</name>
<organism evidence="1 2">
    <name type="scientific">Caerostris darwini</name>
    <dbReference type="NCBI Taxonomy" id="1538125"/>
    <lineage>
        <taxon>Eukaryota</taxon>
        <taxon>Metazoa</taxon>
        <taxon>Ecdysozoa</taxon>
        <taxon>Arthropoda</taxon>
        <taxon>Chelicerata</taxon>
        <taxon>Arachnida</taxon>
        <taxon>Araneae</taxon>
        <taxon>Araneomorphae</taxon>
        <taxon>Entelegynae</taxon>
        <taxon>Araneoidea</taxon>
        <taxon>Araneidae</taxon>
        <taxon>Caerostris</taxon>
    </lineage>
</organism>
<proteinExistence type="predicted"/>
<reference evidence="1 2" key="1">
    <citation type="submission" date="2021-06" db="EMBL/GenBank/DDBJ databases">
        <title>Caerostris darwini draft genome.</title>
        <authorList>
            <person name="Kono N."/>
            <person name="Arakawa K."/>
        </authorList>
    </citation>
    <scope>NUCLEOTIDE SEQUENCE [LARGE SCALE GENOMIC DNA]</scope>
</reference>
<protein>
    <submittedName>
        <fullName evidence="1">Uncharacterized protein</fullName>
    </submittedName>
</protein>
<evidence type="ECO:0000313" key="2">
    <source>
        <dbReference type="Proteomes" id="UP001054837"/>
    </source>
</evidence>